<gene>
    <name evidence="2" type="ordered locus">AciPR4_2329</name>
</gene>
<dbReference type="eggNOG" id="COG2885">
    <property type="taxonomic scope" value="Bacteria"/>
</dbReference>
<keyword evidence="1" id="KW-0732">Signal</keyword>
<evidence type="ECO:0000313" key="3">
    <source>
        <dbReference type="Proteomes" id="UP000006844"/>
    </source>
</evidence>
<dbReference type="Proteomes" id="UP000006844">
    <property type="component" value="Chromosome"/>
</dbReference>
<evidence type="ECO:0000313" key="2">
    <source>
        <dbReference type="EMBL" id="ADV83119.1"/>
    </source>
</evidence>
<dbReference type="Gene3D" id="2.60.40.10">
    <property type="entry name" value="Immunoglobulins"/>
    <property type="match status" value="1"/>
</dbReference>
<keyword evidence="3" id="KW-1185">Reference proteome</keyword>
<proteinExistence type="predicted"/>
<dbReference type="AlphaFoldDB" id="E8UXV3"/>
<sequence>MKVFAGMFATLAVAVAVVPMWLLPKAAPAQTAVVAPASRAEHHDTPKVEVFLGYSRFGTVSNNTVTGNRMVGLNGGSASVAFNFNRYLGIVGDFGGYDDSQLQLTGTGVNQPLVVNSSGTAYTYVFGPRLSFRNQSRFTPFAQVLAGGVHASAVTVNGCAGAGCAVLPVQNSFAFTGGGGLDIRLTHRISIRAVQAEYMLTRFEGVVNGISTGSSASQNDLRLSSGLLFAFGGKQLSPPVQLACSVQPGTLFSGDPVTATATATNLNSKRKVVYSWTTSGGVVSSTDSTATISTTHLASGSYTVSGHVSQGDHVNQKAGCTAAFTVQPFDPPTVTCSASPSNVMPGDSAAITAQATSPQNRPLSYSYTATAGVISGTTSTANLSTSGTAPGTITVTCNVVDDLGKTATATTSVSINTLPVAAAPQTRELCAISFERDRKRPVRVDNEAKACLDNIALELQRESAGKLVIVGNYGNGETPKMAAARAINERRYLTQEKGIDAGRIESRVGSASGRTTTNTFVPAGVIYNQGDSTAIPQP</sequence>
<dbReference type="EMBL" id="CP002467">
    <property type="protein sequence ID" value="ADV83119.1"/>
    <property type="molecule type" value="Genomic_DNA"/>
</dbReference>
<dbReference type="RefSeq" id="WP_013568852.1">
    <property type="nucleotide sequence ID" value="NC_014963.1"/>
</dbReference>
<dbReference type="SUPFAM" id="SSF56925">
    <property type="entry name" value="OMPA-like"/>
    <property type="match status" value="1"/>
</dbReference>
<dbReference type="KEGG" id="tsa:AciPR4_2329"/>
<dbReference type="InterPro" id="IPR011250">
    <property type="entry name" value="OMP/PagP_B-barrel"/>
</dbReference>
<accession>E8UXV3</accession>
<evidence type="ECO:0000256" key="1">
    <source>
        <dbReference type="SAM" id="SignalP"/>
    </source>
</evidence>
<dbReference type="SUPFAM" id="SSF49299">
    <property type="entry name" value="PKD domain"/>
    <property type="match status" value="1"/>
</dbReference>
<protein>
    <submittedName>
        <fullName evidence="2">Uncharacterized protein</fullName>
    </submittedName>
</protein>
<name>E8UXV3_TERSS</name>
<dbReference type="HOGENOM" id="CLU_037124_0_0_0"/>
<dbReference type="InterPro" id="IPR035986">
    <property type="entry name" value="PKD_dom_sf"/>
</dbReference>
<dbReference type="Gene3D" id="2.40.160.20">
    <property type="match status" value="1"/>
</dbReference>
<reference evidence="2 3" key="1">
    <citation type="journal article" date="2012" name="Stand. Genomic Sci.">
        <title>Complete genome sequence of Terriglobus saanensis type strain SP1PR4(T), an Acidobacteria from tundra soil.</title>
        <authorList>
            <person name="Rawat S.R."/>
            <person name="Mannisto M.K."/>
            <person name="Starovoytov V."/>
            <person name="Goodwin L."/>
            <person name="Nolan M."/>
            <person name="Hauser L."/>
            <person name="Land M."/>
            <person name="Davenport K.W."/>
            <person name="Woyke T."/>
            <person name="Haggblom M.M."/>
        </authorList>
    </citation>
    <scope>NUCLEOTIDE SEQUENCE</scope>
    <source>
        <strain evidence="3">ATCC BAA-1853 / DSM 23119 / SP1PR4</strain>
    </source>
</reference>
<dbReference type="STRING" id="401053.AciPR4_2329"/>
<dbReference type="InterPro" id="IPR013783">
    <property type="entry name" value="Ig-like_fold"/>
</dbReference>
<feature type="chain" id="PRO_5003228873" evidence="1">
    <location>
        <begin position="30"/>
        <end position="538"/>
    </location>
</feature>
<organism evidence="2 3">
    <name type="scientific">Terriglobus saanensis (strain ATCC BAA-1853 / DSM 23119 / SP1PR4)</name>
    <dbReference type="NCBI Taxonomy" id="401053"/>
    <lineage>
        <taxon>Bacteria</taxon>
        <taxon>Pseudomonadati</taxon>
        <taxon>Acidobacteriota</taxon>
        <taxon>Terriglobia</taxon>
        <taxon>Terriglobales</taxon>
        <taxon>Acidobacteriaceae</taxon>
        <taxon>Terriglobus</taxon>
    </lineage>
</organism>
<dbReference type="OrthoDB" id="102557at2"/>
<feature type="signal peptide" evidence="1">
    <location>
        <begin position="1"/>
        <end position="29"/>
    </location>
</feature>